<reference evidence="4" key="1">
    <citation type="journal article" date="2019" name="Int. J. Syst. Evol. Microbiol.">
        <title>The Global Catalogue of Microorganisms (GCM) 10K type strain sequencing project: providing services to taxonomists for standard genome sequencing and annotation.</title>
        <authorList>
            <consortium name="The Broad Institute Genomics Platform"/>
            <consortium name="The Broad Institute Genome Sequencing Center for Infectious Disease"/>
            <person name="Wu L."/>
            <person name="Ma J."/>
        </authorList>
    </citation>
    <scope>NUCLEOTIDE SEQUENCE [LARGE SCALE GENOMIC DNA]</scope>
    <source>
        <strain evidence="4">NBRC 113072</strain>
    </source>
</reference>
<evidence type="ECO:0000313" key="4">
    <source>
        <dbReference type="Proteomes" id="UP001157126"/>
    </source>
</evidence>
<feature type="compositionally biased region" description="Basic and acidic residues" evidence="2">
    <location>
        <begin position="141"/>
        <end position="152"/>
    </location>
</feature>
<dbReference type="InterPro" id="IPR044855">
    <property type="entry name" value="CoA-Trfase_III_dom3_sf"/>
</dbReference>
<dbReference type="InterPro" id="IPR023606">
    <property type="entry name" value="CoA-Trfase_III_dom_1_sf"/>
</dbReference>
<keyword evidence="1" id="KW-0808">Transferase</keyword>
<protein>
    <recommendedName>
        <fullName evidence="5">CoA-transferase family III</fullName>
    </recommendedName>
</protein>
<sequence>MGNRHPSIAPYETLSCRDGLIALACGNDGQFRKLATVLGEPGLAEDPRFATNAARVGHREELVTALEGRLSVADVADWQARLTAAGVPAGPVNDLAGAFDLAERLGLAPTHDLGPGVSPQVRHAVTYSRPLVTAPAPPPRLGEHTDSLREWLSDPSHSSRPAP</sequence>
<dbReference type="Pfam" id="PF02515">
    <property type="entry name" value="CoA_transf_3"/>
    <property type="match status" value="1"/>
</dbReference>
<accession>A0ABQ6IT53</accession>
<dbReference type="Proteomes" id="UP001157126">
    <property type="component" value="Unassembled WGS sequence"/>
</dbReference>
<dbReference type="InterPro" id="IPR003673">
    <property type="entry name" value="CoA-Trfase_fam_III"/>
</dbReference>
<dbReference type="EMBL" id="BSUO01000001">
    <property type="protein sequence ID" value="GMA41105.1"/>
    <property type="molecule type" value="Genomic_DNA"/>
</dbReference>
<evidence type="ECO:0000256" key="1">
    <source>
        <dbReference type="ARBA" id="ARBA00022679"/>
    </source>
</evidence>
<dbReference type="InterPro" id="IPR050483">
    <property type="entry name" value="CoA-transferase_III_domain"/>
</dbReference>
<gene>
    <name evidence="3" type="ORF">GCM10025883_31500</name>
</gene>
<evidence type="ECO:0000313" key="3">
    <source>
        <dbReference type="EMBL" id="GMA41105.1"/>
    </source>
</evidence>
<proteinExistence type="predicted"/>
<feature type="region of interest" description="Disordered" evidence="2">
    <location>
        <begin position="130"/>
        <end position="163"/>
    </location>
</feature>
<organism evidence="3 4">
    <name type="scientific">Mobilicoccus caccae</name>
    <dbReference type="NCBI Taxonomy" id="1859295"/>
    <lineage>
        <taxon>Bacteria</taxon>
        <taxon>Bacillati</taxon>
        <taxon>Actinomycetota</taxon>
        <taxon>Actinomycetes</taxon>
        <taxon>Micrococcales</taxon>
        <taxon>Dermatophilaceae</taxon>
        <taxon>Mobilicoccus</taxon>
    </lineage>
</organism>
<dbReference type="Gene3D" id="3.30.1540.10">
    <property type="entry name" value="formyl-coa transferase, domain 3"/>
    <property type="match status" value="1"/>
</dbReference>
<name>A0ABQ6IT53_9MICO</name>
<evidence type="ECO:0008006" key="5">
    <source>
        <dbReference type="Google" id="ProtNLM"/>
    </source>
</evidence>
<dbReference type="PANTHER" id="PTHR48207">
    <property type="entry name" value="SUCCINATE--HYDROXYMETHYLGLUTARATE COA-TRANSFERASE"/>
    <property type="match status" value="1"/>
</dbReference>
<dbReference type="SUPFAM" id="SSF89796">
    <property type="entry name" value="CoA-transferase family III (CaiB/BaiF)"/>
    <property type="match status" value="1"/>
</dbReference>
<evidence type="ECO:0000256" key="2">
    <source>
        <dbReference type="SAM" id="MobiDB-lite"/>
    </source>
</evidence>
<comment type="caution">
    <text evidence="3">The sequence shown here is derived from an EMBL/GenBank/DDBJ whole genome shotgun (WGS) entry which is preliminary data.</text>
</comment>
<dbReference type="PANTHER" id="PTHR48207:SF3">
    <property type="entry name" value="SUCCINATE--HYDROXYMETHYLGLUTARATE COA-TRANSFERASE"/>
    <property type="match status" value="1"/>
</dbReference>
<keyword evidence="4" id="KW-1185">Reference proteome</keyword>